<dbReference type="InterPro" id="IPR003953">
    <property type="entry name" value="FAD-dep_OxRdtase_2_FAD-bd"/>
</dbReference>
<reference evidence="6 7" key="1">
    <citation type="journal article" date="2014" name="BMC Genomics">
        <title>Comparative genomics of the major fungal agents of human and animal Sporotrichosis: Sporothrix schenckii and Sporothrix brasiliensis.</title>
        <authorList>
            <person name="Teixeira M.M."/>
            <person name="de Almeida L.G."/>
            <person name="Kubitschek-Barreira P."/>
            <person name="Alves F.L."/>
            <person name="Kioshima E.S."/>
            <person name="Abadio A.K."/>
            <person name="Fernandes L."/>
            <person name="Derengowski L.S."/>
            <person name="Ferreira K.S."/>
            <person name="Souza R.C."/>
            <person name="Ruiz J.C."/>
            <person name="de Andrade N.C."/>
            <person name="Paes H.C."/>
            <person name="Nicola A.M."/>
            <person name="Albuquerque P."/>
            <person name="Gerber A.L."/>
            <person name="Martins V.P."/>
            <person name="Peconick L.D."/>
            <person name="Neto A.V."/>
            <person name="Chaucanez C.B."/>
            <person name="Silva P.A."/>
            <person name="Cunha O.L."/>
            <person name="de Oliveira F.F."/>
            <person name="dos Santos T.C."/>
            <person name="Barros A.L."/>
            <person name="Soares M.A."/>
            <person name="de Oliveira L.M."/>
            <person name="Marini M.M."/>
            <person name="Villalobos-Duno H."/>
            <person name="Cunha M.M."/>
            <person name="de Hoog S."/>
            <person name="da Silveira J.F."/>
            <person name="Henrissat B."/>
            <person name="Nino-Vega G.A."/>
            <person name="Cisalpino P.S."/>
            <person name="Mora-Montes H.M."/>
            <person name="Almeida S.R."/>
            <person name="Stajich J.E."/>
            <person name="Lopes-Bezerra L.M."/>
            <person name="Vasconcelos A.T."/>
            <person name="Felipe M.S."/>
        </authorList>
    </citation>
    <scope>NUCLEOTIDE SEQUENCE [LARGE SCALE GENOMIC DNA]</scope>
    <source>
        <strain evidence="6 7">5110</strain>
    </source>
</reference>
<dbReference type="Pfam" id="PF00890">
    <property type="entry name" value="FAD_binding_2"/>
    <property type="match status" value="1"/>
</dbReference>
<keyword evidence="2" id="KW-0285">Flavoprotein</keyword>
<dbReference type="GO" id="GO:0016491">
    <property type="term" value="F:oxidoreductase activity"/>
    <property type="evidence" value="ECO:0007669"/>
    <property type="project" value="UniProtKB-KW"/>
</dbReference>
<dbReference type="InterPro" id="IPR050315">
    <property type="entry name" value="FAD-oxidoreductase_2"/>
</dbReference>
<dbReference type="Gene3D" id="3.90.700.10">
    <property type="entry name" value="Succinate dehydrogenase/fumarate reductase flavoprotein, catalytic domain"/>
    <property type="match status" value="1"/>
</dbReference>
<dbReference type="SUPFAM" id="SSF56425">
    <property type="entry name" value="Succinate dehydrogenase/fumarate reductase flavoprotein, catalytic domain"/>
    <property type="match status" value="1"/>
</dbReference>
<evidence type="ECO:0000256" key="4">
    <source>
        <dbReference type="ARBA" id="ARBA00023002"/>
    </source>
</evidence>
<dbReference type="VEuPathDB" id="FungiDB:SPBR_01625"/>
<dbReference type="AlphaFoldDB" id="A0A0C2EYZ0"/>
<accession>A0A0C2EYZ0</accession>
<dbReference type="HOGENOM" id="CLU_011398_4_6_1"/>
<dbReference type="GeneID" id="63674856"/>
<dbReference type="SUPFAM" id="SSF51905">
    <property type="entry name" value="FAD/NAD(P)-binding domain"/>
    <property type="match status" value="1"/>
</dbReference>
<comment type="caution">
    <text evidence="6">The sequence shown here is derived from an EMBL/GenBank/DDBJ whole genome shotgun (WGS) entry which is preliminary data.</text>
</comment>
<keyword evidence="7" id="KW-1185">Reference proteome</keyword>
<dbReference type="PANTHER" id="PTHR43400:SF7">
    <property type="entry name" value="FAD-DEPENDENT OXIDOREDUCTASE 2 FAD BINDING DOMAIN-CONTAINING PROTEIN"/>
    <property type="match status" value="1"/>
</dbReference>
<evidence type="ECO:0000256" key="1">
    <source>
        <dbReference type="ARBA" id="ARBA00001974"/>
    </source>
</evidence>
<proteinExistence type="predicted"/>
<keyword evidence="4" id="KW-0560">Oxidoreductase</keyword>
<evidence type="ECO:0000256" key="2">
    <source>
        <dbReference type="ARBA" id="ARBA00022630"/>
    </source>
</evidence>
<keyword evidence="3" id="KW-0274">FAD</keyword>
<dbReference type="NCBIfam" id="NF006130">
    <property type="entry name" value="PRK08274.1"/>
    <property type="match status" value="1"/>
</dbReference>
<dbReference type="PANTHER" id="PTHR43400">
    <property type="entry name" value="FUMARATE REDUCTASE"/>
    <property type="match status" value="1"/>
</dbReference>
<dbReference type="RefSeq" id="XP_040619694.1">
    <property type="nucleotide sequence ID" value="XM_040759935.1"/>
</dbReference>
<evidence type="ECO:0000313" key="7">
    <source>
        <dbReference type="Proteomes" id="UP000031575"/>
    </source>
</evidence>
<dbReference type="Proteomes" id="UP000031575">
    <property type="component" value="Unassembled WGS sequence"/>
</dbReference>
<name>A0A0C2EYZ0_9PEZI</name>
<evidence type="ECO:0000259" key="5">
    <source>
        <dbReference type="Pfam" id="PF00890"/>
    </source>
</evidence>
<sequence>MSSLPSECDVLVVGGGNAGFSAALSARENGARNVVLIDKCPEEWAGGNTYFTAGAFRTVHAGLADLLPLVNNVDAATSKIIDLEPYTPQDFTSDLLRVTAGRSDPHLGSTLVGDSNDAVKWLHKHGVRFQLSFNRQAYKVVGRYKFWGGMALKTQDGGKGLMEDLRRAAKRAGVATFFSTMAKQLVTDAEGTVIGVVAASTDISSAHSTSSISAKAVILTAGGFEANPRMRAQYLGPGWDLALVRGTPYNTGDGLEFAMRDVGAKQAGHWSGCHSRRPGRLHEFTKSGYPLGVVVNTQGERFVDEGVDLRNYTYAKFGRAIMGQPDGQSFQVWDARGTPWLRDEEYRDSIVRKIRADTLEELADKLAREEGLHSPAKFLETMHDYNAATNAFQAAHPRVRWDPAVRDGVSTQSSRGGLALPKSNWALPIDKGPFVAVKVACGVTFTFGGLAVNPQTAAVVAAGNREVPGLFCAGEMLGGLFYGNYPGGSGLTSGTVFGRQAGRAAAPRAMASSSVRSNL</sequence>
<feature type="domain" description="FAD-dependent oxidoreductase 2 FAD-binding" evidence="5">
    <location>
        <begin position="9"/>
        <end position="489"/>
    </location>
</feature>
<evidence type="ECO:0000256" key="3">
    <source>
        <dbReference type="ARBA" id="ARBA00022827"/>
    </source>
</evidence>
<dbReference type="InterPro" id="IPR027477">
    <property type="entry name" value="Succ_DH/fumarate_Rdtase_cat_sf"/>
</dbReference>
<evidence type="ECO:0000313" key="6">
    <source>
        <dbReference type="EMBL" id="KIH91684.1"/>
    </source>
</evidence>
<comment type="cofactor">
    <cofactor evidence="1">
        <name>FAD</name>
        <dbReference type="ChEBI" id="CHEBI:57692"/>
    </cofactor>
</comment>
<dbReference type="Gene3D" id="3.50.50.60">
    <property type="entry name" value="FAD/NAD(P)-binding domain"/>
    <property type="match status" value="1"/>
</dbReference>
<dbReference type="InterPro" id="IPR036188">
    <property type="entry name" value="FAD/NAD-bd_sf"/>
</dbReference>
<gene>
    <name evidence="6" type="ORF">SPBR_01625</name>
</gene>
<dbReference type="EMBL" id="AWTV01000007">
    <property type="protein sequence ID" value="KIH91684.1"/>
    <property type="molecule type" value="Genomic_DNA"/>
</dbReference>
<organism evidence="6 7">
    <name type="scientific">Sporothrix brasiliensis 5110</name>
    <dbReference type="NCBI Taxonomy" id="1398154"/>
    <lineage>
        <taxon>Eukaryota</taxon>
        <taxon>Fungi</taxon>
        <taxon>Dikarya</taxon>
        <taxon>Ascomycota</taxon>
        <taxon>Pezizomycotina</taxon>
        <taxon>Sordariomycetes</taxon>
        <taxon>Sordariomycetidae</taxon>
        <taxon>Ophiostomatales</taxon>
        <taxon>Ophiostomataceae</taxon>
        <taxon>Sporothrix</taxon>
    </lineage>
</organism>
<protein>
    <submittedName>
        <fullName evidence="6">FAD binding protein domain containing protein</fullName>
    </submittedName>
</protein>
<dbReference type="OrthoDB" id="7777654at2759"/>